<dbReference type="Gene3D" id="3.30.300.30">
    <property type="match status" value="1"/>
</dbReference>
<dbReference type="InterPro" id="IPR042099">
    <property type="entry name" value="ANL_N_sf"/>
</dbReference>
<comment type="function">
    <text evidence="3">Acyl-CoA synthases catalyze the initial reaction in fatty acid metabolism, by forming a thioester with CoA. Has some preference toward medium-chain substrates. Plays a role in adipocyte differentiation.</text>
</comment>
<protein>
    <recommendedName>
        <fullName evidence="5">Medium-chain acyl-CoA ligase ACSF2, mitochondrial</fullName>
        <ecNumber evidence="4">6.2.1.2</ecNumber>
    </recommendedName>
</protein>
<dbReference type="InterPro" id="IPR045851">
    <property type="entry name" value="AMP-bd_C_sf"/>
</dbReference>
<evidence type="ECO:0000256" key="7">
    <source>
        <dbReference type="ARBA" id="ARBA00048277"/>
    </source>
</evidence>
<comment type="similarity">
    <text evidence="1">Belongs to the ATP-dependent AMP-binding enzyme family.</text>
</comment>
<comment type="caution">
    <text evidence="10">The sequence shown here is derived from an EMBL/GenBank/DDBJ whole genome shotgun (WGS) entry which is preliminary data.</text>
</comment>
<gene>
    <name evidence="10" type="ORF">XYLVIOL_LOCUS1054</name>
</gene>
<proteinExistence type="inferred from homology"/>
<dbReference type="Proteomes" id="UP001642520">
    <property type="component" value="Unassembled WGS sequence"/>
</dbReference>
<comment type="catalytic activity">
    <reaction evidence="7">
        <text>a medium-chain fatty acid + ATP + CoA = a medium-chain fatty acyl-CoA + AMP + diphosphate</text>
        <dbReference type="Rhea" id="RHEA:48340"/>
        <dbReference type="ChEBI" id="CHEBI:30616"/>
        <dbReference type="ChEBI" id="CHEBI:33019"/>
        <dbReference type="ChEBI" id="CHEBI:57287"/>
        <dbReference type="ChEBI" id="CHEBI:59558"/>
        <dbReference type="ChEBI" id="CHEBI:90546"/>
        <dbReference type="ChEBI" id="CHEBI:456215"/>
        <dbReference type="EC" id="6.2.1.2"/>
    </reaction>
</comment>
<dbReference type="SUPFAM" id="SSF56801">
    <property type="entry name" value="Acetyl-CoA synthetase-like"/>
    <property type="match status" value="1"/>
</dbReference>
<evidence type="ECO:0000256" key="4">
    <source>
        <dbReference type="ARBA" id="ARBA00039009"/>
    </source>
</evidence>
<reference evidence="10 11" key="1">
    <citation type="submission" date="2024-08" db="EMBL/GenBank/DDBJ databases">
        <authorList>
            <person name="Will J Nash"/>
            <person name="Angela Man"/>
            <person name="Seanna McTaggart"/>
            <person name="Kendall Baker"/>
            <person name="Tom Barker"/>
            <person name="Leah Catchpole"/>
            <person name="Alex Durrant"/>
            <person name="Karim Gharbi"/>
            <person name="Naomi Irish"/>
            <person name="Gemy Kaithakottil"/>
            <person name="Debby Ku"/>
            <person name="Aaliyah Providence"/>
            <person name="Felix Shaw"/>
            <person name="David Swarbreck"/>
            <person name="Chris Watkins"/>
            <person name="Ann M. McCartney"/>
            <person name="Giulio Formenti"/>
            <person name="Alice Mouton"/>
            <person name="Noel Vella"/>
            <person name="Bjorn M von Reumont"/>
            <person name="Adriana Vella"/>
            <person name="Wilfried Haerty"/>
        </authorList>
    </citation>
    <scope>NUCLEOTIDE SEQUENCE [LARGE SCALE GENOMIC DNA]</scope>
</reference>
<dbReference type="PANTHER" id="PTHR43201:SF5">
    <property type="entry name" value="MEDIUM-CHAIN ACYL-COA LIGASE ACSF2, MITOCHONDRIAL"/>
    <property type="match status" value="1"/>
</dbReference>
<dbReference type="Pfam" id="PF00501">
    <property type="entry name" value="AMP-binding"/>
    <property type="match status" value="1"/>
</dbReference>
<evidence type="ECO:0000256" key="1">
    <source>
        <dbReference type="ARBA" id="ARBA00006432"/>
    </source>
</evidence>
<feature type="domain" description="AMP-binding enzyme C-terminal" evidence="9">
    <location>
        <begin position="507"/>
        <end position="582"/>
    </location>
</feature>
<evidence type="ECO:0000256" key="3">
    <source>
        <dbReference type="ARBA" id="ARBA00037247"/>
    </source>
</evidence>
<keyword evidence="11" id="KW-1185">Reference proteome</keyword>
<keyword evidence="2" id="KW-0436">Ligase</keyword>
<dbReference type="EMBL" id="CAXAJV020001281">
    <property type="protein sequence ID" value="CAL7934502.1"/>
    <property type="molecule type" value="Genomic_DNA"/>
</dbReference>
<accession>A0ABP1N275</accession>
<evidence type="ECO:0000259" key="9">
    <source>
        <dbReference type="Pfam" id="PF13193"/>
    </source>
</evidence>
<name>A0ABP1N275_XYLVO</name>
<evidence type="ECO:0000259" key="8">
    <source>
        <dbReference type="Pfam" id="PF00501"/>
    </source>
</evidence>
<evidence type="ECO:0000256" key="2">
    <source>
        <dbReference type="ARBA" id="ARBA00022598"/>
    </source>
</evidence>
<dbReference type="PANTHER" id="PTHR43201">
    <property type="entry name" value="ACYL-COA SYNTHETASE"/>
    <property type="match status" value="1"/>
</dbReference>
<evidence type="ECO:0000313" key="10">
    <source>
        <dbReference type="EMBL" id="CAL7934502.1"/>
    </source>
</evidence>
<dbReference type="EC" id="6.2.1.2" evidence="4"/>
<dbReference type="InterPro" id="IPR025110">
    <property type="entry name" value="AMP-bd_C"/>
</dbReference>
<dbReference type="InterPro" id="IPR020845">
    <property type="entry name" value="AMP-binding_CS"/>
</dbReference>
<dbReference type="PROSITE" id="PS00455">
    <property type="entry name" value="AMP_BINDING"/>
    <property type="match status" value="1"/>
</dbReference>
<evidence type="ECO:0000256" key="5">
    <source>
        <dbReference type="ARBA" id="ARBA00039638"/>
    </source>
</evidence>
<dbReference type="Pfam" id="PF13193">
    <property type="entry name" value="AMP-binding_C"/>
    <property type="match status" value="1"/>
</dbReference>
<organism evidence="10 11">
    <name type="scientific">Xylocopa violacea</name>
    <name type="common">Violet carpenter bee</name>
    <name type="synonym">Apis violacea</name>
    <dbReference type="NCBI Taxonomy" id="135666"/>
    <lineage>
        <taxon>Eukaryota</taxon>
        <taxon>Metazoa</taxon>
        <taxon>Ecdysozoa</taxon>
        <taxon>Arthropoda</taxon>
        <taxon>Hexapoda</taxon>
        <taxon>Insecta</taxon>
        <taxon>Pterygota</taxon>
        <taxon>Neoptera</taxon>
        <taxon>Endopterygota</taxon>
        <taxon>Hymenoptera</taxon>
        <taxon>Apocrita</taxon>
        <taxon>Aculeata</taxon>
        <taxon>Apoidea</taxon>
        <taxon>Anthophila</taxon>
        <taxon>Apidae</taxon>
        <taxon>Xylocopa</taxon>
        <taxon>Xylocopa</taxon>
    </lineage>
</organism>
<comment type="catalytic activity">
    <reaction evidence="6">
        <text>octanoate + ATP + CoA = octanoyl-CoA + AMP + diphosphate</text>
        <dbReference type="Rhea" id="RHEA:33631"/>
        <dbReference type="ChEBI" id="CHEBI:25646"/>
        <dbReference type="ChEBI" id="CHEBI:30616"/>
        <dbReference type="ChEBI" id="CHEBI:33019"/>
        <dbReference type="ChEBI" id="CHEBI:57287"/>
        <dbReference type="ChEBI" id="CHEBI:57386"/>
        <dbReference type="ChEBI" id="CHEBI:456215"/>
    </reaction>
</comment>
<feature type="domain" description="AMP-dependent synthetase/ligase" evidence="8">
    <location>
        <begin position="82"/>
        <end position="456"/>
    </location>
</feature>
<dbReference type="InterPro" id="IPR000873">
    <property type="entry name" value="AMP-dep_synth/lig_dom"/>
</dbReference>
<dbReference type="Gene3D" id="3.40.50.12780">
    <property type="entry name" value="N-terminal domain of ligase-like"/>
    <property type="match status" value="1"/>
</dbReference>
<sequence>MLRSLKLRNSALASVTSLRARRKDVCNVGSPLFVRSWTWNLSPIAVQQHRLNHGFQKQAAHMLYHGNESLLDNTIGQLLGTAAERWPNQECLVVLHQNVKLTFSELIRRADHLAAGLLKLGMKPGDRLGIWGPNDAEWLIAFFTCARAGFISVLINPLYEMDELVYAVQKVGVKAVVSPASFRKHDYPSMLLKAKQLCPTLEHVIVYSKDHVTGTHRFSDVEALPSKIEVERVAAEQDQISCLSGSNIQFTSGTTGRPKATLLSHKSLVNNSRLTILRAGYTPGQRICFVVPFFHAFAMIMGILPMLHQGVTLVLQDRWFNPLKVCDTILQERCSILLGTPTMWIGILDAQQQLQPPPITLTCGVTGGAPAPPELFKRIRESFNFNNMKTIYGLTETTGCNFFSLPNEDFELMENTIGYAMDHIEVMVVNENGKAVPFGEPGELWVRGYCKMMKYWGDEENTRKTITEDGWVKTGDKFILRSDGYGQIVGRLKDMLIRGGENIFPREVEDVLMTHPQVLEVHVIGAYDKVYGEEVCACVRLRPGSNLTKEELRKYCEGLMARYKIPRYVVFVDDYPKTASGKVRKHILKQELQEKGIIPEDPTARSTN</sequence>
<evidence type="ECO:0000313" key="11">
    <source>
        <dbReference type="Proteomes" id="UP001642520"/>
    </source>
</evidence>
<evidence type="ECO:0000256" key="6">
    <source>
        <dbReference type="ARBA" id="ARBA00047319"/>
    </source>
</evidence>